<accession>A0AAD5XMS9</accession>
<dbReference type="Proteomes" id="UP001212152">
    <property type="component" value="Unassembled WGS sequence"/>
</dbReference>
<dbReference type="SUPFAM" id="SSF56601">
    <property type="entry name" value="beta-lactamase/transpeptidase-like"/>
    <property type="match status" value="2"/>
</dbReference>
<protein>
    <recommendedName>
        <fullName evidence="2">Beta-lactamase-related domain-containing protein</fullName>
    </recommendedName>
</protein>
<proteinExistence type="inferred from homology"/>
<dbReference type="Gene3D" id="3.40.710.10">
    <property type="entry name" value="DD-peptidase/beta-lactamase superfamily"/>
    <property type="match status" value="2"/>
</dbReference>
<reference evidence="3" key="1">
    <citation type="submission" date="2020-05" db="EMBL/GenBank/DDBJ databases">
        <title>Phylogenomic resolution of chytrid fungi.</title>
        <authorList>
            <person name="Stajich J.E."/>
            <person name="Amses K."/>
            <person name="Simmons R."/>
            <person name="Seto K."/>
            <person name="Myers J."/>
            <person name="Bonds A."/>
            <person name="Quandt C.A."/>
            <person name="Barry K."/>
            <person name="Liu P."/>
            <person name="Grigoriev I."/>
            <person name="Longcore J.E."/>
            <person name="James T.Y."/>
        </authorList>
    </citation>
    <scope>NUCLEOTIDE SEQUENCE</scope>
    <source>
        <strain evidence="3">JEL0379</strain>
    </source>
</reference>
<dbReference type="Pfam" id="PF00144">
    <property type="entry name" value="Beta-lactamase"/>
    <property type="match status" value="2"/>
</dbReference>
<dbReference type="InterPro" id="IPR012338">
    <property type="entry name" value="Beta-lactam/transpept-like"/>
</dbReference>
<dbReference type="InterPro" id="IPR001466">
    <property type="entry name" value="Beta-lactam-related"/>
</dbReference>
<gene>
    <name evidence="3" type="ORF">HDU87_007298</name>
</gene>
<comment type="caution">
    <text evidence="3">The sequence shown here is derived from an EMBL/GenBank/DDBJ whole genome shotgun (WGS) entry which is preliminary data.</text>
</comment>
<evidence type="ECO:0000313" key="4">
    <source>
        <dbReference type="Proteomes" id="UP001212152"/>
    </source>
</evidence>
<dbReference type="AlphaFoldDB" id="A0AAD5XMS9"/>
<sequence length="728" mass="80450">MTTAQHDSPANAGLLAIALDAVVRKWVADHAFAGSVLVATGGNVVLHKGYGLAVREHNVPNTPATKFRIGSSSKQFVAVVALKLQEARLLDLSKTIDTFDVPGVPEGFAPGVTLYHLLQHTSGIPDYVGFPEYEPNQSLASTLDALLATFVNKASEFTPGAKWSYSNSNYIVLVMIIEKVLNSRLENYVREHLLLPLGMHNTDYEVTGECIADFAHGYRCGADGGWTTAPFLHMSHVRAVGGLYSTVEDMFRWRQALVYGDILSQASKREMWENHLIHLDEQKKSDQYYGLGIFVRSWPALGNRRSIGHGSDLDGFRGMGETYPDEKVSISFLSNNQRLDYMGMHLALAKVLFGMENPASLSITCPAPDVNRSHDLVESTNHSPLTAALDACVKKWEIKLGFSGSIIIARQTEIPLRRGYGLAVREHAVRVAPATKFRIGSMSKQFVSAVALKLQEDGLLNLESTLADYRTCLPQFPVETASKITLRMLLQHTSGIPCYVRLSGYHDRKSLPAEVADVVPRFATLPLESTPGTKYSYSNSNYVLMVIIIESTLGHRYESYVQETILTPLGMADTGFETTGAVIPDFASGYQRDDSGRWNKAPFLHMSHVRAVGGLYSTVDDLLRWRRGLILGELLTAESRRQMWEDNLMRVNPGEELAQNYGLGLFRLKKPGGRISIAHASELDGARGFLETYPESGVTVGLLSNNQSFAFMEMQFELARLVFSDETA</sequence>
<dbReference type="PANTHER" id="PTHR46825">
    <property type="entry name" value="D-ALANYL-D-ALANINE-CARBOXYPEPTIDASE/ENDOPEPTIDASE AMPH"/>
    <property type="match status" value="1"/>
</dbReference>
<comment type="similarity">
    <text evidence="1">Belongs to the peptidase S12 family.</text>
</comment>
<feature type="domain" description="Beta-lactamase-related" evidence="2">
    <location>
        <begin position="20"/>
        <end position="338"/>
    </location>
</feature>
<name>A0AAD5XMS9_9FUNG</name>
<dbReference type="PANTHER" id="PTHR46825:SF9">
    <property type="entry name" value="BETA-LACTAMASE-RELATED DOMAIN-CONTAINING PROTEIN"/>
    <property type="match status" value="1"/>
</dbReference>
<dbReference type="EMBL" id="JADGJQ010000068">
    <property type="protein sequence ID" value="KAJ3173888.1"/>
    <property type="molecule type" value="Genomic_DNA"/>
</dbReference>
<evidence type="ECO:0000259" key="2">
    <source>
        <dbReference type="Pfam" id="PF00144"/>
    </source>
</evidence>
<evidence type="ECO:0000313" key="3">
    <source>
        <dbReference type="EMBL" id="KAJ3173888.1"/>
    </source>
</evidence>
<feature type="domain" description="Beta-lactamase-related" evidence="2">
    <location>
        <begin position="405"/>
        <end position="710"/>
    </location>
</feature>
<evidence type="ECO:0000256" key="1">
    <source>
        <dbReference type="ARBA" id="ARBA00038215"/>
    </source>
</evidence>
<dbReference type="InterPro" id="IPR050491">
    <property type="entry name" value="AmpC-like"/>
</dbReference>
<keyword evidence="4" id="KW-1185">Reference proteome</keyword>
<organism evidence="3 4">
    <name type="scientific">Geranomyces variabilis</name>
    <dbReference type="NCBI Taxonomy" id="109894"/>
    <lineage>
        <taxon>Eukaryota</taxon>
        <taxon>Fungi</taxon>
        <taxon>Fungi incertae sedis</taxon>
        <taxon>Chytridiomycota</taxon>
        <taxon>Chytridiomycota incertae sedis</taxon>
        <taxon>Chytridiomycetes</taxon>
        <taxon>Spizellomycetales</taxon>
        <taxon>Powellomycetaceae</taxon>
        <taxon>Geranomyces</taxon>
    </lineage>
</organism>